<dbReference type="EMBL" id="UZAI01000053">
    <property type="protein sequence ID" value="VDO47394.1"/>
    <property type="molecule type" value="Genomic_DNA"/>
</dbReference>
<feature type="region of interest" description="Disordered" evidence="1">
    <location>
        <begin position="1"/>
        <end position="67"/>
    </location>
</feature>
<organism evidence="2 3">
    <name type="scientific">Schistosoma margrebowiei</name>
    <dbReference type="NCBI Taxonomy" id="48269"/>
    <lineage>
        <taxon>Eukaryota</taxon>
        <taxon>Metazoa</taxon>
        <taxon>Spiralia</taxon>
        <taxon>Lophotrochozoa</taxon>
        <taxon>Platyhelminthes</taxon>
        <taxon>Trematoda</taxon>
        <taxon>Digenea</taxon>
        <taxon>Strigeidida</taxon>
        <taxon>Schistosomatoidea</taxon>
        <taxon>Schistosomatidae</taxon>
        <taxon>Schistosoma</taxon>
    </lineage>
</organism>
<keyword evidence="3" id="KW-1185">Reference proteome</keyword>
<feature type="compositionally biased region" description="Polar residues" evidence="1">
    <location>
        <begin position="18"/>
        <end position="34"/>
    </location>
</feature>
<gene>
    <name evidence="2" type="ORF">SMRZ_LOCUS291</name>
</gene>
<evidence type="ECO:0000256" key="1">
    <source>
        <dbReference type="SAM" id="MobiDB-lite"/>
    </source>
</evidence>
<sequence length="67" mass="7366">MRRSSILSKRIDPPTNSPTPGTSRSTGFTSNNRSPDFFMMRSQTSTTKSSIRSNKPFKSINGHSAST</sequence>
<protein>
    <submittedName>
        <fullName evidence="2">Uncharacterized protein</fullName>
    </submittedName>
</protein>
<evidence type="ECO:0000313" key="2">
    <source>
        <dbReference type="EMBL" id="VDO47394.1"/>
    </source>
</evidence>
<reference evidence="2 3" key="1">
    <citation type="submission" date="2018-11" db="EMBL/GenBank/DDBJ databases">
        <authorList>
            <consortium name="Pathogen Informatics"/>
        </authorList>
    </citation>
    <scope>NUCLEOTIDE SEQUENCE [LARGE SCALE GENOMIC DNA]</scope>
    <source>
        <strain evidence="2 3">Zambia</strain>
    </source>
</reference>
<proteinExistence type="predicted"/>
<evidence type="ECO:0000313" key="3">
    <source>
        <dbReference type="Proteomes" id="UP000277204"/>
    </source>
</evidence>
<dbReference type="AlphaFoldDB" id="A0A3P7WIU9"/>
<feature type="compositionally biased region" description="Polar residues" evidence="1">
    <location>
        <begin position="41"/>
        <end position="53"/>
    </location>
</feature>
<dbReference type="Proteomes" id="UP000277204">
    <property type="component" value="Unassembled WGS sequence"/>
</dbReference>
<accession>A0A3P7WIU9</accession>
<name>A0A3P7WIU9_9TREM</name>